<dbReference type="EMBL" id="JBEWZI010000004">
    <property type="protein sequence ID" value="MET7013631.1"/>
    <property type="molecule type" value="Genomic_DNA"/>
</dbReference>
<feature type="region of interest" description="Disordered" evidence="1">
    <location>
        <begin position="64"/>
        <end position="92"/>
    </location>
</feature>
<keyword evidence="4" id="KW-1185">Reference proteome</keyword>
<feature type="transmembrane region" description="Helical" evidence="2">
    <location>
        <begin position="15"/>
        <end position="45"/>
    </location>
</feature>
<keyword evidence="2" id="KW-0812">Transmembrane</keyword>
<dbReference type="SUPFAM" id="SSF74653">
    <property type="entry name" value="TolA/TonB C-terminal domain"/>
    <property type="match status" value="1"/>
</dbReference>
<keyword evidence="2" id="KW-0472">Membrane</keyword>
<dbReference type="Proteomes" id="UP001549691">
    <property type="component" value="Unassembled WGS sequence"/>
</dbReference>
<gene>
    <name evidence="3" type="ORF">ABXR19_05480</name>
</gene>
<dbReference type="RefSeq" id="WP_354600094.1">
    <property type="nucleotide sequence ID" value="NZ_JBEWZI010000004.1"/>
</dbReference>
<keyword evidence="2" id="KW-1133">Transmembrane helix</keyword>
<comment type="caution">
    <text evidence="3">The sequence shown here is derived from an EMBL/GenBank/DDBJ whole genome shotgun (WGS) entry which is preliminary data.</text>
</comment>
<feature type="compositionally biased region" description="Pro residues" evidence="1">
    <location>
        <begin position="70"/>
        <end position="81"/>
    </location>
</feature>
<proteinExistence type="predicted"/>
<reference evidence="3 4" key="1">
    <citation type="submission" date="2024-07" db="EMBL/GenBank/DDBJ databases">
        <title>Uliginosibacterium flavum JJ3220;KACC:17644.</title>
        <authorList>
            <person name="Kim M.K."/>
        </authorList>
    </citation>
    <scope>NUCLEOTIDE SEQUENCE [LARGE SCALE GENOMIC DNA]</scope>
    <source>
        <strain evidence="3 4">KACC:17644</strain>
    </source>
</reference>
<evidence type="ECO:0000256" key="1">
    <source>
        <dbReference type="SAM" id="MobiDB-lite"/>
    </source>
</evidence>
<evidence type="ECO:0000313" key="4">
    <source>
        <dbReference type="Proteomes" id="UP001549691"/>
    </source>
</evidence>
<name>A0ABV2TIA0_9RHOO</name>
<evidence type="ECO:0000256" key="2">
    <source>
        <dbReference type="SAM" id="Phobius"/>
    </source>
</evidence>
<organism evidence="3 4">
    <name type="scientific">Uliginosibacterium flavum</name>
    <dbReference type="NCBI Taxonomy" id="1396831"/>
    <lineage>
        <taxon>Bacteria</taxon>
        <taxon>Pseudomonadati</taxon>
        <taxon>Pseudomonadota</taxon>
        <taxon>Betaproteobacteria</taxon>
        <taxon>Rhodocyclales</taxon>
        <taxon>Zoogloeaceae</taxon>
        <taxon>Uliginosibacterium</taxon>
    </lineage>
</organism>
<evidence type="ECO:0000313" key="3">
    <source>
        <dbReference type="EMBL" id="MET7013631.1"/>
    </source>
</evidence>
<accession>A0ABV2TIA0</accession>
<sequence>MGLAENEVDAPRNKFLWFFIGGSVLGIVVSIVVGVALIVALVLGIQGLTKKKPDKKSGTIKVAILDRVKPPPPPPPPPPPKVMQQQNKDTKVEQVKQVEAPPQAAPALKMEGEASANGVSGLSAGAVTGEYKGQALGDGQKAGGGIGRAEFAVYLTRLQRLIQEELVRNPRLKGSNYKLPASVRLREDGSLRSVDLDGTTGDAEIDELMRSELLRLIKKDPPPASAPQGGFTVRVTNRMLN</sequence>
<protein>
    <submittedName>
        <fullName evidence="3">Uncharacterized protein</fullName>
    </submittedName>
</protein>